<name>A0ABP7A293_9ACTN</name>
<dbReference type="RefSeq" id="WP_231481357.1">
    <property type="nucleotide sequence ID" value="NZ_BAAAZO010000009.1"/>
</dbReference>
<proteinExistence type="predicted"/>
<sequence>MPRRGERAPIKVPPGTPLAKLCQELGKLDSSLSSKFTQREMAELCRVEKTSFSNLLRGSQKRPDEALIKSFHQLAISRGDGRKLPQLADLLELATWAALHATSPDKCTQCLRPWNLGDLSTEVRPAPRAVLAGQEQAVLPVPPPEGDRQGSWDGLPELRARLDARQDGDAAGVLRDIGRYWKPREVVTVIVACRREGLEDAAQVMLHYAAQREDREIIDLVGAFLKAEETVAARTLVSLNRER</sequence>
<accession>A0ABP7A293</accession>
<evidence type="ECO:0000313" key="2">
    <source>
        <dbReference type="Proteomes" id="UP001501074"/>
    </source>
</evidence>
<protein>
    <recommendedName>
        <fullName evidence="3">Helix-turn-helix protein</fullName>
    </recommendedName>
</protein>
<dbReference type="Proteomes" id="UP001501074">
    <property type="component" value="Unassembled WGS sequence"/>
</dbReference>
<organism evidence="1 2">
    <name type="scientific">Kineosporia mesophila</name>
    <dbReference type="NCBI Taxonomy" id="566012"/>
    <lineage>
        <taxon>Bacteria</taxon>
        <taxon>Bacillati</taxon>
        <taxon>Actinomycetota</taxon>
        <taxon>Actinomycetes</taxon>
        <taxon>Kineosporiales</taxon>
        <taxon>Kineosporiaceae</taxon>
        <taxon>Kineosporia</taxon>
    </lineage>
</organism>
<gene>
    <name evidence="1" type="ORF">GCM10022223_45670</name>
</gene>
<evidence type="ECO:0000313" key="1">
    <source>
        <dbReference type="EMBL" id="GAA3623544.1"/>
    </source>
</evidence>
<comment type="caution">
    <text evidence="1">The sequence shown here is derived from an EMBL/GenBank/DDBJ whole genome shotgun (WGS) entry which is preliminary data.</text>
</comment>
<reference evidence="2" key="1">
    <citation type="journal article" date="2019" name="Int. J. Syst. Evol. Microbiol.">
        <title>The Global Catalogue of Microorganisms (GCM) 10K type strain sequencing project: providing services to taxonomists for standard genome sequencing and annotation.</title>
        <authorList>
            <consortium name="The Broad Institute Genomics Platform"/>
            <consortium name="The Broad Institute Genome Sequencing Center for Infectious Disease"/>
            <person name="Wu L."/>
            <person name="Ma J."/>
        </authorList>
    </citation>
    <scope>NUCLEOTIDE SEQUENCE [LARGE SCALE GENOMIC DNA]</scope>
    <source>
        <strain evidence="2">JCM 16902</strain>
    </source>
</reference>
<evidence type="ECO:0008006" key="3">
    <source>
        <dbReference type="Google" id="ProtNLM"/>
    </source>
</evidence>
<keyword evidence="2" id="KW-1185">Reference proteome</keyword>
<dbReference type="EMBL" id="BAAAZO010000009">
    <property type="protein sequence ID" value="GAA3623544.1"/>
    <property type="molecule type" value="Genomic_DNA"/>
</dbReference>